<name>A0ABV7U4D8_9RHOB</name>
<dbReference type="CDD" id="cd00293">
    <property type="entry name" value="USP-like"/>
    <property type="match status" value="1"/>
</dbReference>
<organism evidence="3 4">
    <name type="scientific">Paracoccus angustae</name>
    <dbReference type="NCBI Taxonomy" id="1671480"/>
    <lineage>
        <taxon>Bacteria</taxon>
        <taxon>Pseudomonadati</taxon>
        <taxon>Pseudomonadota</taxon>
        <taxon>Alphaproteobacteria</taxon>
        <taxon>Rhodobacterales</taxon>
        <taxon>Paracoccaceae</taxon>
        <taxon>Paracoccus</taxon>
    </lineage>
</organism>
<feature type="domain" description="UspA" evidence="2">
    <location>
        <begin position="1"/>
        <end position="145"/>
    </location>
</feature>
<dbReference type="Pfam" id="PF00582">
    <property type="entry name" value="Usp"/>
    <property type="match status" value="1"/>
</dbReference>
<dbReference type="Gene3D" id="3.40.50.620">
    <property type="entry name" value="HUPs"/>
    <property type="match status" value="1"/>
</dbReference>
<proteinExistence type="inferred from homology"/>
<gene>
    <name evidence="3" type="ORF">ACFOM8_10735</name>
</gene>
<dbReference type="InterPro" id="IPR006016">
    <property type="entry name" value="UspA"/>
</dbReference>
<protein>
    <submittedName>
        <fullName evidence="3">Universal stress protein</fullName>
    </submittedName>
</protein>
<accession>A0ABV7U4D8</accession>
<dbReference type="PRINTS" id="PR01438">
    <property type="entry name" value="UNVRSLSTRESS"/>
</dbReference>
<sequence length="145" mass="15332">MFKHVLIPTDGSELATQAVDKGIALAAGMGAEVTVVIVTEPFRILSADSMQVESTRGSYDADAARQAERILQAARDKAAAAGVPARTHHKWHDSPSEAIIDTALAEGCDLIAMASHGRRGMAALVMGSQATKILTHSKIPVLVYR</sequence>
<evidence type="ECO:0000313" key="4">
    <source>
        <dbReference type="Proteomes" id="UP001595539"/>
    </source>
</evidence>
<dbReference type="PANTHER" id="PTHR46268">
    <property type="entry name" value="STRESS RESPONSE PROTEIN NHAX"/>
    <property type="match status" value="1"/>
</dbReference>
<reference evidence="4" key="1">
    <citation type="journal article" date="2019" name="Int. J. Syst. Evol. Microbiol.">
        <title>The Global Catalogue of Microorganisms (GCM) 10K type strain sequencing project: providing services to taxonomists for standard genome sequencing and annotation.</title>
        <authorList>
            <consortium name="The Broad Institute Genomics Platform"/>
            <consortium name="The Broad Institute Genome Sequencing Center for Infectious Disease"/>
            <person name="Wu L."/>
            <person name="Ma J."/>
        </authorList>
    </citation>
    <scope>NUCLEOTIDE SEQUENCE [LARGE SCALE GENOMIC DNA]</scope>
    <source>
        <strain evidence="4">KCTC 42473</strain>
    </source>
</reference>
<keyword evidence="4" id="KW-1185">Reference proteome</keyword>
<evidence type="ECO:0000256" key="1">
    <source>
        <dbReference type="ARBA" id="ARBA00008791"/>
    </source>
</evidence>
<dbReference type="Proteomes" id="UP001595539">
    <property type="component" value="Unassembled WGS sequence"/>
</dbReference>
<dbReference type="PANTHER" id="PTHR46268:SF15">
    <property type="entry name" value="UNIVERSAL STRESS PROTEIN HP_0031"/>
    <property type="match status" value="1"/>
</dbReference>
<dbReference type="InterPro" id="IPR014729">
    <property type="entry name" value="Rossmann-like_a/b/a_fold"/>
</dbReference>
<evidence type="ECO:0000313" key="3">
    <source>
        <dbReference type="EMBL" id="MFC3629919.1"/>
    </source>
</evidence>
<evidence type="ECO:0000259" key="2">
    <source>
        <dbReference type="Pfam" id="PF00582"/>
    </source>
</evidence>
<comment type="similarity">
    <text evidence="1">Belongs to the universal stress protein A family.</text>
</comment>
<comment type="caution">
    <text evidence="3">The sequence shown here is derived from an EMBL/GenBank/DDBJ whole genome shotgun (WGS) entry which is preliminary data.</text>
</comment>
<dbReference type="EMBL" id="JBHRXY010000007">
    <property type="protein sequence ID" value="MFC3629919.1"/>
    <property type="molecule type" value="Genomic_DNA"/>
</dbReference>
<dbReference type="InterPro" id="IPR006015">
    <property type="entry name" value="Universal_stress_UspA"/>
</dbReference>
<dbReference type="SUPFAM" id="SSF52402">
    <property type="entry name" value="Adenine nucleotide alpha hydrolases-like"/>
    <property type="match status" value="1"/>
</dbReference>
<dbReference type="RefSeq" id="WP_377761355.1">
    <property type="nucleotide sequence ID" value="NZ_JBHRXY010000007.1"/>
</dbReference>